<dbReference type="EMBL" id="VSRR010039948">
    <property type="protein sequence ID" value="MPC74893.1"/>
    <property type="molecule type" value="Genomic_DNA"/>
</dbReference>
<accession>A0A5B7HY39</accession>
<dbReference type="AlphaFoldDB" id="A0A5B7HY39"/>
<dbReference type="Proteomes" id="UP000324222">
    <property type="component" value="Unassembled WGS sequence"/>
</dbReference>
<sequence length="147" mass="16259">MVVQLSAVPVLLTDSFRPWLRTVLSNVSSGAALESRKNYFHKAAGVYCLAVLLRGGVPRVKCHHHPFTAALINLTLSPVNTKTLQLFRVEVVFFARRMVGGRVLRENTEDQRSQAECKPLPRASLLFPDLEGRVPSLKAGSHVPICD</sequence>
<keyword evidence="2" id="KW-1185">Reference proteome</keyword>
<evidence type="ECO:0000313" key="2">
    <source>
        <dbReference type="Proteomes" id="UP000324222"/>
    </source>
</evidence>
<protein>
    <submittedName>
        <fullName evidence="1">Uncharacterized protein</fullName>
    </submittedName>
</protein>
<comment type="caution">
    <text evidence="1">The sequence shown here is derived from an EMBL/GenBank/DDBJ whole genome shotgun (WGS) entry which is preliminary data.</text>
</comment>
<organism evidence="1 2">
    <name type="scientific">Portunus trituberculatus</name>
    <name type="common">Swimming crab</name>
    <name type="synonym">Neptunus trituberculatus</name>
    <dbReference type="NCBI Taxonomy" id="210409"/>
    <lineage>
        <taxon>Eukaryota</taxon>
        <taxon>Metazoa</taxon>
        <taxon>Ecdysozoa</taxon>
        <taxon>Arthropoda</taxon>
        <taxon>Crustacea</taxon>
        <taxon>Multicrustacea</taxon>
        <taxon>Malacostraca</taxon>
        <taxon>Eumalacostraca</taxon>
        <taxon>Eucarida</taxon>
        <taxon>Decapoda</taxon>
        <taxon>Pleocyemata</taxon>
        <taxon>Brachyura</taxon>
        <taxon>Eubrachyura</taxon>
        <taxon>Portunoidea</taxon>
        <taxon>Portunidae</taxon>
        <taxon>Portuninae</taxon>
        <taxon>Portunus</taxon>
    </lineage>
</organism>
<gene>
    <name evidence="1" type="ORF">E2C01_069273</name>
</gene>
<reference evidence="1 2" key="1">
    <citation type="submission" date="2019-05" db="EMBL/GenBank/DDBJ databases">
        <title>Another draft genome of Portunus trituberculatus and its Hox gene families provides insights of decapod evolution.</title>
        <authorList>
            <person name="Jeong J.-H."/>
            <person name="Song I."/>
            <person name="Kim S."/>
            <person name="Choi T."/>
            <person name="Kim D."/>
            <person name="Ryu S."/>
            <person name="Kim W."/>
        </authorList>
    </citation>
    <scope>NUCLEOTIDE SEQUENCE [LARGE SCALE GENOMIC DNA]</scope>
    <source>
        <tissue evidence="1">Muscle</tissue>
    </source>
</reference>
<proteinExistence type="predicted"/>
<evidence type="ECO:0000313" key="1">
    <source>
        <dbReference type="EMBL" id="MPC74893.1"/>
    </source>
</evidence>
<name>A0A5B7HY39_PORTR</name>